<name>A0A561C8T5_9BACI</name>
<accession>A0A561C8T5</accession>
<reference evidence="2 3" key="1">
    <citation type="submission" date="2019-06" db="EMBL/GenBank/DDBJ databases">
        <title>Sorghum-associated microbial communities from plants grown in Nebraska, USA.</title>
        <authorList>
            <person name="Schachtman D."/>
        </authorList>
    </citation>
    <scope>NUCLEOTIDE SEQUENCE [LARGE SCALE GENOMIC DNA]</scope>
    <source>
        <strain evidence="2 3">2482</strain>
    </source>
</reference>
<feature type="transmembrane region" description="Helical" evidence="1">
    <location>
        <begin position="32"/>
        <end position="50"/>
    </location>
</feature>
<dbReference type="AlphaFoldDB" id="A0A561C8T5"/>
<feature type="transmembrane region" description="Helical" evidence="1">
    <location>
        <begin position="62"/>
        <end position="83"/>
    </location>
</feature>
<protein>
    <recommendedName>
        <fullName evidence="4">Permease</fullName>
    </recommendedName>
</protein>
<feature type="transmembrane region" description="Helical" evidence="1">
    <location>
        <begin position="129"/>
        <end position="147"/>
    </location>
</feature>
<dbReference type="RefSeq" id="WP_144568915.1">
    <property type="nucleotide sequence ID" value="NZ_VIVN01000036.1"/>
</dbReference>
<evidence type="ECO:0000313" key="2">
    <source>
        <dbReference type="EMBL" id="TWD87599.1"/>
    </source>
</evidence>
<keyword evidence="3" id="KW-1185">Reference proteome</keyword>
<evidence type="ECO:0000313" key="3">
    <source>
        <dbReference type="Proteomes" id="UP000319671"/>
    </source>
</evidence>
<keyword evidence="1" id="KW-1133">Transmembrane helix</keyword>
<sequence>MSNKNQWLLNVPMVLLVWLTIPFLGVRNIKKFLPASIFIVIVEILLAQIGKERKWWVFYKKNSFISVALPFYIGPFLIGSMWILKWTYGNFKRFITLNAIVDGMFAILMMGLLKKLKLVTLVRFNKIQFFLYLFLKSFLLYGFQYLIEKRNAD</sequence>
<dbReference type="Proteomes" id="UP000319671">
    <property type="component" value="Unassembled WGS sequence"/>
</dbReference>
<evidence type="ECO:0008006" key="4">
    <source>
        <dbReference type="Google" id="ProtNLM"/>
    </source>
</evidence>
<dbReference type="EMBL" id="VIVN01000036">
    <property type="protein sequence ID" value="TWD87599.1"/>
    <property type="molecule type" value="Genomic_DNA"/>
</dbReference>
<keyword evidence="1" id="KW-0472">Membrane</keyword>
<proteinExistence type="predicted"/>
<evidence type="ECO:0000256" key="1">
    <source>
        <dbReference type="SAM" id="Phobius"/>
    </source>
</evidence>
<gene>
    <name evidence="2" type="ORF">FB550_1365</name>
</gene>
<feature type="transmembrane region" description="Helical" evidence="1">
    <location>
        <begin position="95"/>
        <end position="113"/>
    </location>
</feature>
<organism evidence="2 3">
    <name type="scientific">Neobacillus bataviensis</name>
    <dbReference type="NCBI Taxonomy" id="220685"/>
    <lineage>
        <taxon>Bacteria</taxon>
        <taxon>Bacillati</taxon>
        <taxon>Bacillota</taxon>
        <taxon>Bacilli</taxon>
        <taxon>Bacillales</taxon>
        <taxon>Bacillaceae</taxon>
        <taxon>Neobacillus</taxon>
    </lineage>
</organism>
<comment type="caution">
    <text evidence="2">The sequence shown here is derived from an EMBL/GenBank/DDBJ whole genome shotgun (WGS) entry which is preliminary data.</text>
</comment>
<keyword evidence="1" id="KW-0812">Transmembrane</keyword>
<feature type="transmembrane region" description="Helical" evidence="1">
    <location>
        <begin position="7"/>
        <end position="26"/>
    </location>
</feature>